<organism evidence="2 3">
    <name type="scientific">Brassica napus</name>
    <name type="common">Rape</name>
    <dbReference type="NCBI Taxonomy" id="3708"/>
    <lineage>
        <taxon>Eukaryota</taxon>
        <taxon>Viridiplantae</taxon>
        <taxon>Streptophyta</taxon>
        <taxon>Embryophyta</taxon>
        <taxon>Tracheophyta</taxon>
        <taxon>Spermatophyta</taxon>
        <taxon>Magnoliopsida</taxon>
        <taxon>eudicotyledons</taxon>
        <taxon>Gunneridae</taxon>
        <taxon>Pentapetalae</taxon>
        <taxon>rosids</taxon>
        <taxon>malvids</taxon>
        <taxon>Brassicales</taxon>
        <taxon>Brassicaceae</taxon>
        <taxon>Brassiceae</taxon>
        <taxon>Brassica</taxon>
    </lineage>
</organism>
<comment type="caution">
    <text evidence="2">The sequence shown here is derived from an EMBL/GenBank/DDBJ whole genome shotgun (WGS) entry which is preliminary data.</text>
</comment>
<sequence length="251" mass="28202">SLGFITETLINGQQARLKIKGRLTRSSGGNGNATATRSSNVNGNEIEYSLPRSRRDRDSKPQNVESSERITSCNFRSGNEFSFTQVGDDFKLGRWMSLYSFLSHGSESRSHFSTIPDTHGRSMCSSLYESHNPVSTHLLRSTMIAESVLFSSDKDASEGSTSAVENNVSYDLMSRINYLRMPGVSVDGKPGICLEPYLLHEKILWWRILYSTEELAGVSVTFQKSLFHRGACWRLCDRIEFPSKDKIQHAL</sequence>
<accession>A0ABQ8E3M1</accession>
<gene>
    <name evidence="2" type="ORF">HID58_013338</name>
</gene>
<reference evidence="2 3" key="1">
    <citation type="submission" date="2021-05" db="EMBL/GenBank/DDBJ databases">
        <title>Genome Assembly of Synthetic Allotetraploid Brassica napus Reveals Homoeologous Exchanges between Subgenomes.</title>
        <authorList>
            <person name="Davis J.T."/>
        </authorList>
    </citation>
    <scope>NUCLEOTIDE SEQUENCE [LARGE SCALE GENOMIC DNA]</scope>
    <source>
        <strain evidence="3">cv. Da-Ae</strain>
        <tissue evidence="2">Seedling</tissue>
    </source>
</reference>
<evidence type="ECO:0000313" key="2">
    <source>
        <dbReference type="EMBL" id="KAH0936221.1"/>
    </source>
</evidence>
<evidence type="ECO:0000256" key="1">
    <source>
        <dbReference type="SAM" id="MobiDB-lite"/>
    </source>
</evidence>
<dbReference type="Proteomes" id="UP000824890">
    <property type="component" value="Unassembled WGS sequence"/>
</dbReference>
<keyword evidence="3" id="KW-1185">Reference proteome</keyword>
<feature type="non-terminal residue" evidence="2">
    <location>
        <position position="1"/>
    </location>
</feature>
<proteinExistence type="predicted"/>
<feature type="compositionally biased region" description="Polar residues" evidence="1">
    <location>
        <begin position="24"/>
        <end position="43"/>
    </location>
</feature>
<protein>
    <submittedName>
        <fullName evidence="2">Uncharacterized protein</fullName>
    </submittedName>
</protein>
<feature type="region of interest" description="Disordered" evidence="1">
    <location>
        <begin position="22"/>
        <end position="69"/>
    </location>
</feature>
<dbReference type="EMBL" id="JAGKQM010000003">
    <property type="protein sequence ID" value="KAH0936221.1"/>
    <property type="molecule type" value="Genomic_DNA"/>
</dbReference>
<evidence type="ECO:0000313" key="3">
    <source>
        <dbReference type="Proteomes" id="UP000824890"/>
    </source>
</evidence>
<name>A0ABQ8E3M1_BRANA</name>